<feature type="domain" description="SIAH-type" evidence="8">
    <location>
        <begin position="137"/>
        <end position="224"/>
    </location>
</feature>
<keyword evidence="2 4" id="KW-0863">Zinc-finger</keyword>
<dbReference type="PANTHER" id="PTHR10131:SF94">
    <property type="entry name" value="TNF RECEPTOR-ASSOCIATED FACTOR 4"/>
    <property type="match status" value="1"/>
</dbReference>
<dbReference type="STRING" id="3068.D8UJW8"/>
<dbReference type="SUPFAM" id="SSF57850">
    <property type="entry name" value="RING/U-box"/>
    <property type="match status" value="1"/>
</dbReference>
<feature type="compositionally biased region" description="Acidic residues" evidence="5">
    <location>
        <begin position="789"/>
        <end position="798"/>
    </location>
</feature>
<evidence type="ECO:0000256" key="4">
    <source>
        <dbReference type="PROSITE-ProRule" id="PRU00207"/>
    </source>
</evidence>
<dbReference type="GO" id="GO:0008270">
    <property type="term" value="F:zinc ion binding"/>
    <property type="evidence" value="ECO:0007669"/>
    <property type="project" value="UniProtKB-KW"/>
</dbReference>
<feature type="region of interest" description="Disordered" evidence="5">
    <location>
        <begin position="347"/>
        <end position="368"/>
    </location>
</feature>
<evidence type="ECO:0000256" key="5">
    <source>
        <dbReference type="SAM" id="MobiDB-lite"/>
    </source>
</evidence>
<evidence type="ECO:0000313" key="10">
    <source>
        <dbReference type="Proteomes" id="UP000001058"/>
    </source>
</evidence>
<feature type="region of interest" description="Disordered" evidence="5">
    <location>
        <begin position="1227"/>
        <end position="1318"/>
    </location>
</feature>
<keyword evidence="10" id="KW-1185">Reference proteome</keyword>
<dbReference type="SUPFAM" id="SSF49599">
    <property type="entry name" value="TRAF domain-like"/>
    <property type="match status" value="2"/>
</dbReference>
<feature type="compositionally biased region" description="Low complexity" evidence="5">
    <location>
        <begin position="1270"/>
        <end position="1281"/>
    </location>
</feature>
<feature type="compositionally biased region" description="Gly residues" evidence="5">
    <location>
        <begin position="1010"/>
        <end position="1024"/>
    </location>
</feature>
<dbReference type="GeneID" id="9625620"/>
<evidence type="ECO:0000256" key="1">
    <source>
        <dbReference type="ARBA" id="ARBA00022723"/>
    </source>
</evidence>
<feature type="region of interest" description="Disordered" evidence="5">
    <location>
        <begin position="1010"/>
        <end position="1030"/>
    </location>
</feature>
<evidence type="ECO:0008006" key="11">
    <source>
        <dbReference type="Google" id="ProtNLM"/>
    </source>
</evidence>
<dbReference type="PROSITE" id="PS51081">
    <property type="entry name" value="ZF_SIAH"/>
    <property type="match status" value="1"/>
</dbReference>
<dbReference type="Proteomes" id="UP000001058">
    <property type="component" value="Unassembled WGS sequence"/>
</dbReference>
<feature type="compositionally biased region" description="Basic and acidic residues" evidence="5">
    <location>
        <begin position="1285"/>
        <end position="1294"/>
    </location>
</feature>
<dbReference type="Gene3D" id="3.30.40.10">
    <property type="entry name" value="Zinc/RING finger domain, C3HC4 (zinc finger)"/>
    <property type="match status" value="3"/>
</dbReference>
<dbReference type="PROSITE" id="PS50089">
    <property type="entry name" value="ZF_RING_2"/>
    <property type="match status" value="1"/>
</dbReference>
<evidence type="ECO:0000256" key="2">
    <source>
        <dbReference type="ARBA" id="ARBA00022771"/>
    </source>
</evidence>
<dbReference type="InterPro" id="IPR013010">
    <property type="entry name" value="Znf_SIAH"/>
</dbReference>
<feature type="region of interest" description="Disordered" evidence="5">
    <location>
        <begin position="1403"/>
        <end position="1430"/>
    </location>
</feature>
<evidence type="ECO:0000259" key="7">
    <source>
        <dbReference type="PROSITE" id="PS50145"/>
    </source>
</evidence>
<name>D8UJW8_VOLCA</name>
<gene>
    <name evidence="9" type="ORF">VOLCADRAFT_100281</name>
</gene>
<feature type="compositionally biased region" description="Gly residues" evidence="5">
    <location>
        <begin position="904"/>
        <end position="918"/>
    </location>
</feature>
<feature type="compositionally biased region" description="Gly residues" evidence="5">
    <location>
        <begin position="863"/>
        <end position="876"/>
    </location>
</feature>
<feature type="compositionally biased region" description="Low complexity" evidence="5">
    <location>
        <begin position="801"/>
        <end position="826"/>
    </location>
</feature>
<feature type="compositionally biased region" description="Low complexity" evidence="5">
    <location>
        <begin position="1296"/>
        <end position="1314"/>
    </location>
</feature>
<feature type="compositionally biased region" description="Pro residues" evidence="5">
    <location>
        <begin position="1240"/>
        <end position="1255"/>
    </location>
</feature>
<evidence type="ECO:0000313" key="9">
    <source>
        <dbReference type="EMBL" id="EFJ39984.1"/>
    </source>
</evidence>
<feature type="domain" description="RING-type" evidence="6">
    <location>
        <begin position="16"/>
        <end position="61"/>
    </location>
</feature>
<keyword evidence="1 4" id="KW-0479">Metal-binding</keyword>
<evidence type="ECO:0000259" key="6">
    <source>
        <dbReference type="PROSITE" id="PS50089"/>
    </source>
</evidence>
<feature type="domain" description="TRAF-type" evidence="7">
    <location>
        <begin position="102"/>
        <end position="149"/>
    </location>
</feature>
<evidence type="ECO:0000256" key="3">
    <source>
        <dbReference type="ARBA" id="ARBA00022833"/>
    </source>
</evidence>
<dbReference type="InterPro" id="IPR013083">
    <property type="entry name" value="Znf_RING/FYVE/PHD"/>
</dbReference>
<dbReference type="KEGG" id="vcn:VOLCADRAFT_100281"/>
<feature type="region of interest" description="Disordered" evidence="5">
    <location>
        <begin position="413"/>
        <end position="447"/>
    </location>
</feature>
<reference evidence="9 10" key="1">
    <citation type="journal article" date="2010" name="Science">
        <title>Genomic analysis of organismal complexity in the multicellular green alga Volvox carteri.</title>
        <authorList>
            <person name="Prochnik S.E."/>
            <person name="Umen J."/>
            <person name="Nedelcu A.M."/>
            <person name="Hallmann A."/>
            <person name="Miller S.M."/>
            <person name="Nishii I."/>
            <person name="Ferris P."/>
            <person name="Kuo A."/>
            <person name="Mitros T."/>
            <person name="Fritz-Laylin L.K."/>
            <person name="Hellsten U."/>
            <person name="Chapman J."/>
            <person name="Simakov O."/>
            <person name="Rensing S.A."/>
            <person name="Terry A."/>
            <person name="Pangilinan J."/>
            <person name="Kapitonov V."/>
            <person name="Jurka J."/>
            <person name="Salamov A."/>
            <person name="Shapiro H."/>
            <person name="Schmutz J."/>
            <person name="Grimwood J."/>
            <person name="Lindquist E."/>
            <person name="Lucas S."/>
            <person name="Grigoriev I.V."/>
            <person name="Schmitt R."/>
            <person name="Kirk D."/>
            <person name="Rokhsar D.S."/>
        </authorList>
    </citation>
    <scope>NUCLEOTIDE SEQUENCE [LARGE SCALE GENOMIC DNA]</scope>
    <source>
        <strain evidence="10">f. Nagariensis / Eve</strain>
    </source>
</reference>
<organism evidence="10">
    <name type="scientific">Volvox carteri f. nagariensis</name>
    <dbReference type="NCBI Taxonomy" id="3068"/>
    <lineage>
        <taxon>Eukaryota</taxon>
        <taxon>Viridiplantae</taxon>
        <taxon>Chlorophyta</taxon>
        <taxon>core chlorophytes</taxon>
        <taxon>Chlorophyceae</taxon>
        <taxon>CS clade</taxon>
        <taxon>Chlamydomonadales</taxon>
        <taxon>Volvocaceae</taxon>
        <taxon>Volvox</taxon>
    </lineage>
</organism>
<dbReference type="RefSeq" id="XP_002958949.1">
    <property type="nucleotide sequence ID" value="XM_002958903.1"/>
</dbReference>
<dbReference type="PROSITE" id="PS50145">
    <property type="entry name" value="ZF_TRAF"/>
    <property type="match status" value="1"/>
</dbReference>
<sequence length="1550" mass="160445">MDDYQYEQEVPADLLCAVCYHALREPRCCPRCQKGFCAECITTWASTQKRKDVPFSCPYCRARLRLSQLFRLEALEVRLGELRVLCPYGCSCTLRRVDLADHVALTCPGVPVRCPDCGTAMLRGQLAAHIGSSNCPNRRLTCPNKAFGCPVQLQLHDMPYHATNCPYEPMTCRHCHAVVLRGQAEEHCWAGCPALCPCPNRCYGCEHVASSLKQLADHVVRHCQYGESSAYMARMRAALGRTSDLVYGSSRFRSASDLPYTAARAGGAAATTAAAASASGVRHRALPHPQIPSVGLHEHYHPAQSFETCWPSGPGGLYGTGEGTSTAAGTWCHGLFVPASLYPNGLPPPPPATATATEPGSGHGCSNCPGVMEPSPPWPWLVDSTREVCDAAEVVLNRHFTFGAAAAVAAPANQLPRGQQQQQLLRNPQPEEQQNRQDQDQNPHQQEETTYLPEHALGWLQLVSSRDAGGELEDAAEGQQQQQQQELFPSLQELLPQCEGEGCPIGAQTEALPAADVYRAVIDLAARLYERGGGGGDGGGNSADGDGAAAAANAAAAAATLGEFPVPPPAGSLENYALALFQGEDNSLVDLPRNDTALHHGYRAFWALGLLRLCRRQWPSVRLHWRSLAALNDLTTALGRRLLSAVVEVLGCELVQESAPMGEGDVMLAVQTLFPAPLAAEALESVRHTLRMCDDAFWESDIWMEGWSPLRVKLELGLELGRVACLVAQYTPLHGQFMRGADDTESGDEEEEGDGDSDDDSDSDDTSDSEGTRTRSGTGDSDGGSGGGSEDEDDDGDIEAAPRVRAARGPDAAAAAAAAVAAPGGTTRRRHRQRSSSSGNSSGSSTEDEPPQPAEGHSRSGRRSGGASGGGGGGTVFGLSSGIRAPALELIHDARRRLRGLGIGAAGGGGGGGGGSSGSSGEWESINEEGFPDEMDVASSGSSGDTGQDSHADIRGVVALAAVMEWFVLRLLGTARPGVPPPHPTSNPFAHGAYVGIACATAGFGAASAGDGGGAGRASGGSSGRGLERRGQRPYVGCAVATSRVRGLAFEERMKLVGAVLRSAYEAACGSWREEAKCATGPKPEAAVVELPGDLVAVVTGGRLRGKLLQRLLPPALRPLLQPTALSYAARMANLGLTSGLLRIHHLDVPCWWRKPGSTALAAAMAFPAAGAAAAPSPALAPAVRPDPGWLQQLQSDLGLLRDVEAAAGLCRDLGAVLYGVPSARENKATVGGGAETSTPLPPPPAPPSPPPPVTPASGTDGIVGSSIKGNTGSSSVDSGGVPDMDPRTADPSHHTSVAVSALPSSSATPAAASEPPGELPLCIPRDVFMDVFQECWNTVRQERGGGAAAVPYFAAAGHAVAPLPGSGVAGQQQERALGVGGTSGPAAARRRRRCPSISAAMGMASDSPMRRRFRPRNWPRSTSGTAAAPTWREALGITAAGAAAPAAGAGGTAEVVAATAGSSFPDTGSASVDVAMEERGRQRQQGGGTAAAAETAVASAASGPLAEGGESEDWMDWSADALEVLHMAAEAALAEALREYGSGGGGGGV</sequence>
<evidence type="ECO:0000259" key="8">
    <source>
        <dbReference type="PROSITE" id="PS51081"/>
    </source>
</evidence>
<dbReference type="eggNOG" id="KOG0297">
    <property type="taxonomic scope" value="Eukaryota"/>
</dbReference>
<feature type="region of interest" description="Disordered" evidence="5">
    <location>
        <begin position="904"/>
        <end position="927"/>
    </location>
</feature>
<dbReference type="OrthoDB" id="1630758at2759"/>
<dbReference type="InParanoid" id="D8UJW8"/>
<feature type="compositionally biased region" description="Acidic residues" evidence="5">
    <location>
        <begin position="743"/>
        <end position="768"/>
    </location>
</feature>
<dbReference type="InterPro" id="IPR001841">
    <property type="entry name" value="Znf_RING"/>
</dbReference>
<feature type="region of interest" description="Disordered" evidence="5">
    <location>
        <begin position="737"/>
        <end position="877"/>
    </location>
</feature>
<dbReference type="EMBL" id="GL378432">
    <property type="protein sequence ID" value="EFJ39984.1"/>
    <property type="molecule type" value="Genomic_DNA"/>
</dbReference>
<dbReference type="Pfam" id="PF02176">
    <property type="entry name" value="zf-TRAF"/>
    <property type="match status" value="1"/>
</dbReference>
<dbReference type="InterPro" id="IPR001293">
    <property type="entry name" value="Znf_TRAF"/>
</dbReference>
<feature type="compositionally biased region" description="Low complexity" evidence="5">
    <location>
        <begin position="835"/>
        <end position="845"/>
    </location>
</feature>
<proteinExistence type="predicted"/>
<feature type="compositionally biased region" description="Low complexity" evidence="5">
    <location>
        <begin position="413"/>
        <end position="432"/>
    </location>
</feature>
<accession>D8UJW8</accession>
<feature type="compositionally biased region" description="Basic and acidic residues" evidence="5">
    <location>
        <begin position="433"/>
        <end position="447"/>
    </location>
</feature>
<feature type="zinc finger region" description="TRAF-type" evidence="4">
    <location>
        <begin position="102"/>
        <end position="149"/>
    </location>
</feature>
<dbReference type="PANTHER" id="PTHR10131">
    <property type="entry name" value="TNF RECEPTOR ASSOCIATED FACTOR"/>
    <property type="match status" value="1"/>
</dbReference>
<protein>
    <recommendedName>
        <fullName evidence="11">RING-type domain-containing protein</fullName>
    </recommendedName>
</protein>
<keyword evidence="3 4" id="KW-0862">Zinc</keyword>